<dbReference type="NCBIfam" id="TIGR04183">
    <property type="entry name" value="Por_Secre_tail"/>
    <property type="match status" value="1"/>
</dbReference>
<dbReference type="GO" id="GO:0006508">
    <property type="term" value="P:proteolysis"/>
    <property type="evidence" value="ECO:0007669"/>
    <property type="project" value="InterPro"/>
</dbReference>
<name>A0A9X1Q9K9_9BACT</name>
<feature type="domain" description="Peptidase M12B" evidence="2">
    <location>
        <begin position="62"/>
        <end position="219"/>
    </location>
</feature>
<dbReference type="InterPro" id="IPR013783">
    <property type="entry name" value="Ig-like_fold"/>
</dbReference>
<keyword evidence="1" id="KW-0732">Signal</keyword>
<dbReference type="Gene3D" id="2.130.10.10">
    <property type="entry name" value="YVTN repeat-like/Quinoprotein amine dehydrogenase"/>
    <property type="match status" value="1"/>
</dbReference>
<reference evidence="3" key="1">
    <citation type="submission" date="2022-01" db="EMBL/GenBank/DDBJ databases">
        <title>Novel species in genus Dyadobacter.</title>
        <authorList>
            <person name="Ma C."/>
        </authorList>
    </citation>
    <scope>NUCLEOTIDE SEQUENCE</scope>
    <source>
        <strain evidence="3">CY357</strain>
    </source>
</reference>
<dbReference type="Pfam" id="PF13688">
    <property type="entry name" value="Reprolysin_5"/>
    <property type="match status" value="1"/>
</dbReference>
<feature type="chain" id="PRO_5040999928" evidence="1">
    <location>
        <begin position="25"/>
        <end position="1056"/>
    </location>
</feature>
<dbReference type="PROSITE" id="PS50215">
    <property type="entry name" value="ADAM_MEPRO"/>
    <property type="match status" value="1"/>
</dbReference>
<gene>
    <name evidence="3" type="ORF">L0661_00910</name>
</gene>
<dbReference type="InterPro" id="IPR001590">
    <property type="entry name" value="Peptidase_M12B"/>
</dbReference>
<dbReference type="GO" id="GO:0004222">
    <property type="term" value="F:metalloendopeptidase activity"/>
    <property type="evidence" value="ECO:0007669"/>
    <property type="project" value="InterPro"/>
</dbReference>
<dbReference type="Gene3D" id="2.60.40.4070">
    <property type="match status" value="1"/>
</dbReference>
<dbReference type="Gene3D" id="3.40.390.10">
    <property type="entry name" value="Collagenase (Catalytic Domain)"/>
    <property type="match status" value="1"/>
</dbReference>
<dbReference type="SUPFAM" id="SSF63829">
    <property type="entry name" value="Calcium-dependent phosphotriesterase"/>
    <property type="match status" value="1"/>
</dbReference>
<dbReference type="InterPro" id="IPR024079">
    <property type="entry name" value="MetalloPept_cat_dom_sf"/>
</dbReference>
<dbReference type="InterPro" id="IPR026444">
    <property type="entry name" value="Secre_tail"/>
</dbReference>
<dbReference type="Gene3D" id="2.60.40.10">
    <property type="entry name" value="Immunoglobulins"/>
    <property type="match status" value="1"/>
</dbReference>
<proteinExistence type="predicted"/>
<dbReference type="EMBL" id="JAKFFV010000002">
    <property type="protein sequence ID" value="MCF2496846.1"/>
    <property type="molecule type" value="Genomic_DNA"/>
</dbReference>
<accession>A0A9X1Q9K9</accession>
<dbReference type="PROSITE" id="PS51257">
    <property type="entry name" value="PROKAR_LIPOPROTEIN"/>
    <property type="match status" value="1"/>
</dbReference>
<dbReference type="InterPro" id="IPR015943">
    <property type="entry name" value="WD40/YVTN_repeat-like_dom_sf"/>
</dbReference>
<evidence type="ECO:0000259" key="2">
    <source>
        <dbReference type="PROSITE" id="PS50215"/>
    </source>
</evidence>
<dbReference type="AlphaFoldDB" id="A0A9X1Q9K9"/>
<evidence type="ECO:0000313" key="3">
    <source>
        <dbReference type="EMBL" id="MCF2496846.1"/>
    </source>
</evidence>
<evidence type="ECO:0000313" key="4">
    <source>
        <dbReference type="Proteomes" id="UP001139411"/>
    </source>
</evidence>
<comment type="caution">
    <text evidence="3">The sequence shown here is derived from an EMBL/GenBank/DDBJ whole genome shotgun (WGS) entry which is preliminary data.</text>
</comment>
<organism evidence="3 4">
    <name type="scientific">Dyadobacter chenhuakuii</name>
    <dbReference type="NCBI Taxonomy" id="2909339"/>
    <lineage>
        <taxon>Bacteria</taxon>
        <taxon>Pseudomonadati</taxon>
        <taxon>Bacteroidota</taxon>
        <taxon>Cytophagia</taxon>
        <taxon>Cytophagales</taxon>
        <taxon>Spirosomataceae</taxon>
        <taxon>Dyadobacter</taxon>
    </lineage>
</organism>
<feature type="signal peptide" evidence="1">
    <location>
        <begin position="1"/>
        <end position="24"/>
    </location>
</feature>
<protein>
    <submittedName>
        <fullName evidence="3">M12 family metallo-peptidase</fullName>
    </submittedName>
</protein>
<sequence>MKILFTKNLGLILLFLAACNVALAQQSLPVCGTNDSLSASRLQKFARVKDLTRARTANEQKLEYRLALDINYKTYMLYDGDKTLITRRAVEFINRASAIFERDINVKLTITSILIWDKPEPYALDEDFQYYGNVQNYWASNRNDERDAVVSLSSRDGWFYGGYRMCSSNFPRPEMPDLAVDLLCHELGHTLGSPHTHNCSWPGGPIDRCTTLEGSNSECEEGYQESVNGSLMSYCRSVLRFHPLCQNLMRNYAEGNMDGNFRLNAIQANPNAPDSLIVYEDDAQNASNTPSFRWKTPFGVDQYRFQIASDAAFTNIVEDTLIAQSHFTSAGQGAGSYFARVGTGQIPKAVLWSPTLSFSISSFNQKSASPLLMNALWKNDGLFSGRLQQYEGIESYQIEMIDKNQNDRVIYHDFPVTSRKIQHFNIILRPSGSERYAVRLRVKKNNVFSQWTDAQYFFPPWNTTLLPATNLSNTAAKPIIAVSTLISSMHTGFWQSIEIASDAAFKNVIFKDSIALSEMNGAFANKGVFQPGLQENQAYVGRTRAQYMPGIFTAWKSFEIKTNWDDSRFEFLGVVSKNLLSTSNGYGVLKNRFYNAGDKLYVYEFSNGFYTTKDLKTWQASTIATTKGKSPNTIHFFGARWDDVFAMSFNAMLRRKVDGTYDRSFANEKFFSDELAPLVITASTGIFFKTFDRGVGRFLNGEWTFYGQDVLGSNHVIYVAADAADNVWAVMEGGLVYSFKDNNWAPQPHLNGYPGIAGIAFDSQQNLFAYGEWGVSKLRKNSEAWEPLFSLPSYMIRKIIFDKNNQMWAAAYGYPDQNYEPHALIKYKDQKTTAYADGLNILKEPFDITIFNDKLMILTTGGEIHSFQENEFQRFQPKASYNAGEEITVTLTTNTTFGKNNETTFILRNTANNAITKITGVNMTGRAYTLTIPEDIMGGTYQLRTATTEPEVTSNESVAFKIIASPNANMPDEVTLMQNVPNPAGASTDIAFFLPADEQMTLTLYNVKGQRIKLLADGKFPAGWHIAKLDGQLLPSGIYIYQLKAGNVTKTLRMVR</sequence>
<dbReference type="SUPFAM" id="SSF55486">
    <property type="entry name" value="Metalloproteases ('zincins'), catalytic domain"/>
    <property type="match status" value="1"/>
</dbReference>
<evidence type="ECO:0000256" key="1">
    <source>
        <dbReference type="SAM" id="SignalP"/>
    </source>
</evidence>
<dbReference type="Proteomes" id="UP001139411">
    <property type="component" value="Unassembled WGS sequence"/>
</dbReference>
<dbReference type="RefSeq" id="WP_235176468.1">
    <property type="nucleotide sequence ID" value="NZ_JAKFFV010000002.1"/>
</dbReference>